<dbReference type="RefSeq" id="XP_018190637.1">
    <property type="nucleotide sequence ID" value="XM_018331788.1"/>
</dbReference>
<organism evidence="2 3">
    <name type="scientific">Xylona heveae (strain CBS 132557 / TC161)</name>
    <dbReference type="NCBI Taxonomy" id="1328760"/>
    <lineage>
        <taxon>Eukaryota</taxon>
        <taxon>Fungi</taxon>
        <taxon>Dikarya</taxon>
        <taxon>Ascomycota</taxon>
        <taxon>Pezizomycotina</taxon>
        <taxon>Xylonomycetes</taxon>
        <taxon>Xylonales</taxon>
        <taxon>Xylonaceae</taxon>
        <taxon>Xylona</taxon>
    </lineage>
</organism>
<accession>A0A165ILU6</accession>
<evidence type="ECO:0000313" key="2">
    <source>
        <dbReference type="EMBL" id="KZF25082.1"/>
    </source>
</evidence>
<dbReference type="SUPFAM" id="SSF51197">
    <property type="entry name" value="Clavaminate synthase-like"/>
    <property type="match status" value="1"/>
</dbReference>
<dbReference type="PROSITE" id="PS51184">
    <property type="entry name" value="JMJC"/>
    <property type="match status" value="1"/>
</dbReference>
<dbReference type="EMBL" id="KV407455">
    <property type="protein sequence ID" value="KZF25082.1"/>
    <property type="molecule type" value="Genomic_DNA"/>
</dbReference>
<dbReference type="OMA" id="VPDYCYI"/>
<dbReference type="STRING" id="1328760.A0A165ILU6"/>
<dbReference type="AlphaFoldDB" id="A0A165ILU6"/>
<dbReference type="Gene3D" id="2.60.120.650">
    <property type="entry name" value="Cupin"/>
    <property type="match status" value="1"/>
</dbReference>
<dbReference type="OrthoDB" id="47172at2759"/>
<dbReference type="InterPro" id="IPR041667">
    <property type="entry name" value="Cupin_8"/>
</dbReference>
<sequence>MQISDMPMAQAVIDLEELCAAAHSIIEDIFADDPIQGCGKAVLQLLRSRPDNLIQFARDKLHAYPFKDVPTCWRRLFTDASISKAISEIEWHLSQTKLDHRINHGQAAVIANDGVEIVQDEDWLASVVRTLDTAVIMTGAPLRRELIETLISALADSEIVKQDPAEDQRSKRRKLEDDTFPISEMSIPEITNEIPRARLSLTQFETHLVNPTPVILTDALSHWPALNERPWKSPSYLLQRTFGGRRLVPVEIGRSYTDEGWGQALIPFRDFMDQYLVRKDLVESALRNEKTDQTSQKEHRMGYLAQHDLFSQIPNLRNDISVPDFCYTIPPPPMPGTPLADKDIPELDEPLLNAWFGPAGTISPLHTDPYHNILCQAVGRKYIRLYSPIETDKLYPRGIEDGGVDMQNTSQVDVAAAMAEEEADWSDAMGTEKTDEKFPLFKDAKYVECILEEGECLYIPVGWWHFVRSLSVSFSISFWWN</sequence>
<gene>
    <name evidence="2" type="ORF">L228DRAFT_243870</name>
</gene>
<evidence type="ECO:0000313" key="3">
    <source>
        <dbReference type="Proteomes" id="UP000076632"/>
    </source>
</evidence>
<dbReference type="InterPro" id="IPR003347">
    <property type="entry name" value="JmjC_dom"/>
</dbReference>
<keyword evidence="3" id="KW-1185">Reference proteome</keyword>
<dbReference type="FunFam" id="2.60.120.650:FF:000046">
    <property type="entry name" value="JmjC domain-containing protein D"/>
    <property type="match status" value="1"/>
</dbReference>
<dbReference type="InParanoid" id="A0A165ILU6"/>
<protein>
    <submittedName>
        <fullName evidence="2">Clavaminate synthase-like protein</fullName>
    </submittedName>
</protein>
<dbReference type="PANTHER" id="PTHR12461:SF101">
    <property type="entry name" value="TRNA WYBUTOSINE-SYNTHESIZING PROTEIN 4"/>
    <property type="match status" value="1"/>
</dbReference>
<name>A0A165ILU6_XYLHT</name>
<dbReference type="SMART" id="SM00558">
    <property type="entry name" value="JmjC"/>
    <property type="match status" value="1"/>
</dbReference>
<dbReference type="PANTHER" id="PTHR12461">
    <property type="entry name" value="HYPOXIA-INDUCIBLE FACTOR 1 ALPHA INHIBITOR-RELATED"/>
    <property type="match status" value="1"/>
</dbReference>
<proteinExistence type="predicted"/>
<dbReference type="Proteomes" id="UP000076632">
    <property type="component" value="Unassembled WGS sequence"/>
</dbReference>
<feature type="domain" description="JmjC" evidence="1">
    <location>
        <begin position="318"/>
        <end position="481"/>
    </location>
</feature>
<evidence type="ECO:0000259" key="1">
    <source>
        <dbReference type="PROSITE" id="PS51184"/>
    </source>
</evidence>
<dbReference type="Pfam" id="PF13621">
    <property type="entry name" value="Cupin_8"/>
    <property type="match status" value="1"/>
</dbReference>
<dbReference type="GeneID" id="28896925"/>
<reference evidence="2 3" key="1">
    <citation type="journal article" date="2016" name="Fungal Biol.">
        <title>The genome of Xylona heveae provides a window into fungal endophytism.</title>
        <authorList>
            <person name="Gazis R."/>
            <person name="Kuo A."/>
            <person name="Riley R."/>
            <person name="LaButti K."/>
            <person name="Lipzen A."/>
            <person name="Lin J."/>
            <person name="Amirebrahimi M."/>
            <person name="Hesse C.N."/>
            <person name="Spatafora J.W."/>
            <person name="Henrissat B."/>
            <person name="Hainaut M."/>
            <person name="Grigoriev I.V."/>
            <person name="Hibbett D.S."/>
        </authorList>
    </citation>
    <scope>NUCLEOTIDE SEQUENCE [LARGE SCALE GENOMIC DNA]</scope>
    <source>
        <strain evidence="2 3">TC161</strain>
    </source>
</reference>